<dbReference type="Proteomes" id="UP001168821">
    <property type="component" value="Unassembled WGS sequence"/>
</dbReference>
<evidence type="ECO:0000256" key="1">
    <source>
        <dbReference type="SAM" id="MobiDB-lite"/>
    </source>
</evidence>
<dbReference type="PANTHER" id="PTHR45823:SF1">
    <property type="entry name" value="T-SNARE COILED-COIL HOMOLOGY DOMAIN-CONTAINING PROTEIN"/>
    <property type="match status" value="1"/>
</dbReference>
<evidence type="ECO:0000313" key="3">
    <source>
        <dbReference type="Proteomes" id="UP001168821"/>
    </source>
</evidence>
<comment type="caution">
    <text evidence="2">The sequence shown here is derived from an EMBL/GenBank/DDBJ whole genome shotgun (WGS) entry which is preliminary data.</text>
</comment>
<gene>
    <name evidence="2" type="ORF">Zmor_007040</name>
</gene>
<accession>A0AA38MLU7</accession>
<reference evidence="2" key="1">
    <citation type="journal article" date="2023" name="G3 (Bethesda)">
        <title>Whole genome assemblies of Zophobas morio and Tenebrio molitor.</title>
        <authorList>
            <person name="Kaur S."/>
            <person name="Stinson S.A."/>
            <person name="diCenzo G.C."/>
        </authorList>
    </citation>
    <scope>NUCLEOTIDE SEQUENCE</scope>
    <source>
        <strain evidence="2">QUZm001</strain>
    </source>
</reference>
<keyword evidence="3" id="KW-1185">Reference proteome</keyword>
<name>A0AA38MLU7_9CUCU</name>
<sequence length="121" mass="13632">MKVMENVVGRNMASMVHQLKSELEKSVECTEDKMEHKMKKFEKMMRTAATTSPCNVITPHSTIQPPTYDGQTPWSSYKKQFEAAATTNLWEEEQKATALVIALRGAALEILQTLSEENTVP</sequence>
<proteinExistence type="predicted"/>
<protein>
    <submittedName>
        <fullName evidence="2">Uncharacterized protein</fullName>
    </submittedName>
</protein>
<dbReference type="AlphaFoldDB" id="A0AA38MLU7"/>
<organism evidence="2 3">
    <name type="scientific">Zophobas morio</name>
    <dbReference type="NCBI Taxonomy" id="2755281"/>
    <lineage>
        <taxon>Eukaryota</taxon>
        <taxon>Metazoa</taxon>
        <taxon>Ecdysozoa</taxon>
        <taxon>Arthropoda</taxon>
        <taxon>Hexapoda</taxon>
        <taxon>Insecta</taxon>
        <taxon>Pterygota</taxon>
        <taxon>Neoptera</taxon>
        <taxon>Endopterygota</taxon>
        <taxon>Coleoptera</taxon>
        <taxon>Polyphaga</taxon>
        <taxon>Cucujiformia</taxon>
        <taxon>Tenebrionidae</taxon>
        <taxon>Zophobas</taxon>
    </lineage>
</organism>
<evidence type="ECO:0000313" key="2">
    <source>
        <dbReference type="EMBL" id="KAJ3662705.1"/>
    </source>
</evidence>
<feature type="region of interest" description="Disordered" evidence="1">
    <location>
        <begin position="52"/>
        <end position="71"/>
    </location>
</feature>
<dbReference type="EMBL" id="JALNTZ010000002">
    <property type="protein sequence ID" value="KAJ3662705.1"/>
    <property type="molecule type" value="Genomic_DNA"/>
</dbReference>
<dbReference type="PANTHER" id="PTHR45823">
    <property type="entry name" value="T-SNARE COILED-COIL HOMOLOGY DOMAIN-CONTAINING PROTEIN"/>
    <property type="match status" value="1"/>
</dbReference>